<dbReference type="PANTHER" id="PTHR21520">
    <property type="entry name" value="GLUTAMATE-RICH PROTEIN 2"/>
    <property type="match status" value="1"/>
</dbReference>
<organism evidence="2 3">
    <name type="scientific">Orchesella dallaii</name>
    <dbReference type="NCBI Taxonomy" id="48710"/>
    <lineage>
        <taxon>Eukaryota</taxon>
        <taxon>Metazoa</taxon>
        <taxon>Ecdysozoa</taxon>
        <taxon>Arthropoda</taxon>
        <taxon>Hexapoda</taxon>
        <taxon>Collembola</taxon>
        <taxon>Entomobryomorpha</taxon>
        <taxon>Entomobryoidea</taxon>
        <taxon>Orchesellidae</taxon>
        <taxon>Orchesellinae</taxon>
        <taxon>Orchesella</taxon>
    </lineage>
</organism>
<evidence type="ECO:0000256" key="1">
    <source>
        <dbReference type="SAM" id="MobiDB-lite"/>
    </source>
</evidence>
<reference evidence="2 3" key="1">
    <citation type="submission" date="2024-08" db="EMBL/GenBank/DDBJ databases">
        <authorList>
            <person name="Cucini C."/>
            <person name="Frati F."/>
        </authorList>
    </citation>
    <scope>NUCLEOTIDE SEQUENCE [LARGE SCALE GENOMIC DNA]</scope>
</reference>
<dbReference type="InterPro" id="IPR026703">
    <property type="entry name" value="ERICH2"/>
</dbReference>
<feature type="compositionally biased region" description="Polar residues" evidence="1">
    <location>
        <begin position="293"/>
        <end position="304"/>
    </location>
</feature>
<comment type="caution">
    <text evidence="2">The sequence shown here is derived from an EMBL/GenBank/DDBJ whole genome shotgun (WGS) entry which is preliminary data.</text>
</comment>
<name>A0ABP1S4P7_9HEXA</name>
<feature type="compositionally biased region" description="Basic and acidic residues" evidence="1">
    <location>
        <begin position="56"/>
        <end position="67"/>
    </location>
</feature>
<feature type="compositionally biased region" description="Acidic residues" evidence="1">
    <location>
        <begin position="231"/>
        <end position="251"/>
    </location>
</feature>
<gene>
    <name evidence="2" type="ORF">ODALV1_LOCUS29348</name>
</gene>
<keyword evidence="3" id="KW-1185">Reference proteome</keyword>
<dbReference type="EMBL" id="CAXLJM020000151">
    <property type="protein sequence ID" value="CAL8143203.1"/>
    <property type="molecule type" value="Genomic_DNA"/>
</dbReference>
<feature type="region of interest" description="Disordered" evidence="1">
    <location>
        <begin position="136"/>
        <end position="162"/>
    </location>
</feature>
<accession>A0ABP1S4P7</accession>
<feature type="region of interest" description="Disordered" evidence="1">
    <location>
        <begin position="1"/>
        <end position="79"/>
    </location>
</feature>
<feature type="compositionally biased region" description="Acidic residues" evidence="1">
    <location>
        <begin position="68"/>
        <end position="79"/>
    </location>
</feature>
<dbReference type="PANTHER" id="PTHR21520:SF2">
    <property type="entry name" value="GLUTAMATE-RICH PROTEIN 2"/>
    <property type="match status" value="1"/>
</dbReference>
<dbReference type="Proteomes" id="UP001642540">
    <property type="component" value="Unassembled WGS sequence"/>
</dbReference>
<feature type="region of interest" description="Disordered" evidence="1">
    <location>
        <begin position="228"/>
        <end position="314"/>
    </location>
</feature>
<evidence type="ECO:0008006" key="4">
    <source>
        <dbReference type="Google" id="ProtNLM"/>
    </source>
</evidence>
<protein>
    <recommendedName>
        <fullName evidence="4">Glutamate-rich protein 2</fullName>
    </recommendedName>
</protein>
<feature type="compositionally biased region" description="Polar residues" evidence="1">
    <location>
        <begin position="136"/>
        <end position="147"/>
    </location>
</feature>
<evidence type="ECO:0000313" key="2">
    <source>
        <dbReference type="EMBL" id="CAL8143203.1"/>
    </source>
</evidence>
<sequence>MKKSIFAADTPRATGKSSGDTPTKPGAAASRKSATSTVALRPSLLAGNASSKPVAKKREEMETKLEEHEELSDAFEDDDEDDLEYEALLGRKIEETPAAKVIVSDEMMREALSEMKARKSINLGIPSSIRVDGNSDQGLPTASSMTHSGGAGDGKHIGEGQTPLQSPFGEICVDSSGCPLEKVFEFLQALMTKNYKIALELAKEIQEHEPDNETVKEYMSVLNEYVNVENTESESDSSTDESSEEENEFSEELSTSSETDSNTEEDESSGDSSSTSSDDEDEETSKDEGKLQLGNSKVMTSKGSKTLGKVGSLKGNTVRKTLGVDSSAVSKSPST</sequence>
<proteinExistence type="predicted"/>
<evidence type="ECO:0000313" key="3">
    <source>
        <dbReference type="Proteomes" id="UP001642540"/>
    </source>
</evidence>